<sequence length="420" mass="46423">MKEMATQGTLPTPEYSRNMRLIGHSDQGGKPDGVQVMVHRGYAYVGHMVSQGVSIIDVRDAKNPRPAGFIAAPANTWNVHLQAHDDLLLVINARDLFADASFAEEKVYYTRSVAQTVSTRQEGRSWSAGLRIFDISTPDKPREISFLPLDGIGIHRIWYVGGRWAYVSALLDGYSDYIFLTIDLADPQKPQVAGRYALPGMHTAAGEQASWPEGKRYALHHAIISGDTAYGSWRDGGLTLLDVSDRQEPKLISHRNWSPPFGGGTHTALPLPDRDLLVVLDEAVLDNQEDGEKHIWLFDIREPSNPVSISTFPVPDERDYVKKGAHFGPHNLHENRPGSFISSSLIFATYQNAGVRAYDISNPYQPKEAGALVPAAPEKMMDKRPGRPQVIQSCDVFVDAQGIIYSTDYNGGLSIIEYLG</sequence>
<organism evidence="1 2">
    <name type="scientific">Yersinia mollaretii (strain ATCC 43969 / DSM 18520 / CIP 103324 / CNY 7263 / WAIP 204)</name>
    <dbReference type="NCBI Taxonomy" id="349967"/>
    <lineage>
        <taxon>Bacteria</taxon>
        <taxon>Pseudomonadati</taxon>
        <taxon>Pseudomonadota</taxon>
        <taxon>Gammaproteobacteria</taxon>
        <taxon>Enterobacterales</taxon>
        <taxon>Yersiniaceae</taxon>
        <taxon>Yersinia</taxon>
    </lineage>
</organism>
<accession>A0ABP2EIL0</accession>
<dbReference type="Proteomes" id="UP000003027">
    <property type="component" value="Unassembled WGS sequence"/>
</dbReference>
<evidence type="ECO:0000313" key="1">
    <source>
        <dbReference type="EMBL" id="EEQ12303.1"/>
    </source>
</evidence>
<evidence type="ECO:0000313" key="2">
    <source>
        <dbReference type="Proteomes" id="UP000003027"/>
    </source>
</evidence>
<dbReference type="InterPro" id="IPR011048">
    <property type="entry name" value="Haem_d1_sf"/>
</dbReference>
<reference evidence="1" key="1">
    <citation type="submission" date="2008-12" db="EMBL/GenBank/DDBJ databases">
        <title>Annotation of the Yersinia mollaretii ATCC 43969 genome.</title>
        <authorList>
            <person name="Read T.D."/>
            <person name="Akmal A."/>
            <person name="Bishop-Lilly K."/>
            <person name="Chen P.E."/>
            <person name="Cook C."/>
            <person name="Kiley M.P."/>
            <person name="Lentz S."/>
            <person name="Mateczun A."/>
            <person name="Nagarajan N."/>
            <person name="Nolan N."/>
            <person name="Osborne B.I."/>
            <person name="Pop M."/>
            <person name="Sozhamannan S."/>
            <person name="Stewart A.C."/>
            <person name="Sulakvelidze A."/>
            <person name="Thomason B."/>
            <person name="Willner K."/>
            <person name="Zwick M.E."/>
        </authorList>
    </citation>
    <scope>NUCLEOTIDE SEQUENCE [LARGE SCALE GENOMIC DNA]</scope>
    <source>
        <strain evidence="1">ATCC 43969</strain>
    </source>
</reference>
<proteinExistence type="predicted"/>
<name>A0ABP2EIL0_YERMW</name>
<dbReference type="Pfam" id="PF08309">
    <property type="entry name" value="LVIVD"/>
    <property type="match status" value="1"/>
</dbReference>
<dbReference type="EMBL" id="AALD02000002">
    <property type="protein sequence ID" value="EEQ12303.1"/>
    <property type="molecule type" value="Genomic_DNA"/>
</dbReference>
<dbReference type="SUPFAM" id="SSF51004">
    <property type="entry name" value="C-terminal (heme d1) domain of cytochrome cd1-nitrite reductase"/>
    <property type="match status" value="1"/>
</dbReference>
<comment type="caution">
    <text evidence="1">The sequence shown here is derived from an EMBL/GenBank/DDBJ whole genome shotgun (WGS) entry which is preliminary data.</text>
</comment>
<protein>
    <submittedName>
        <fullName evidence="1">Uncharacterized protein</fullName>
    </submittedName>
</protein>
<gene>
    <name evidence="1" type="ORF">ymoll0001_16340</name>
</gene>
<keyword evidence="2" id="KW-1185">Reference proteome</keyword>
<dbReference type="InterPro" id="IPR013211">
    <property type="entry name" value="LVIVD"/>
</dbReference>